<accession>A0ABU3K7R7</accession>
<dbReference type="InterPro" id="IPR051922">
    <property type="entry name" value="Bact_Sporulation_Assoc"/>
</dbReference>
<dbReference type="RefSeq" id="WP_313832812.1">
    <property type="nucleotide sequence ID" value="NZ_JAQOUE010000001.1"/>
</dbReference>
<dbReference type="EMBL" id="JAQOUE010000001">
    <property type="protein sequence ID" value="MDT7042407.1"/>
    <property type="molecule type" value="Genomic_DNA"/>
</dbReference>
<sequence length="334" mass="37197">MPNAATVFPTENGLLINRQRIETRWVLLNDHGQNLKLTVHDGLAGGPPRQWEVRGDVILSLQGKYLLVVNHVNIEKYVAGVVSSEISPDWHEEVLKAQAVAARTYVLYKQLLNEQALYDVVASVQDQVYTGAKQVNGSVQQAVDDTRGQVLTYEQRPIFAAYSSTAAGPTEDAFNVWAKDLPYLKGVDCPFDEGSPRYQWETAIPFEVFEQSLRNEGLVVGAMATLAPYTFTRAGRVNEVRILHSKGELIVRGQDLRRILGYSKIRSTQFHIAGIGQEVVFTGKGAGHAVGLCQWGAKEMAELGYRYESILQYYYPGTDLLPYNRVDMSPMPSS</sequence>
<dbReference type="InterPro" id="IPR013486">
    <property type="entry name" value="SpoIID/LytB"/>
</dbReference>
<comment type="caution">
    <text evidence="2">The sequence shown here is derived from an EMBL/GenBank/DDBJ whole genome shotgun (WGS) entry which is preliminary data.</text>
</comment>
<proteinExistence type="predicted"/>
<protein>
    <submittedName>
        <fullName evidence="2">SpoIID/LytB domain-containing protein</fullName>
    </submittedName>
</protein>
<evidence type="ECO:0000313" key="3">
    <source>
        <dbReference type="Proteomes" id="UP001250932"/>
    </source>
</evidence>
<dbReference type="Proteomes" id="UP001250932">
    <property type="component" value="Unassembled WGS sequence"/>
</dbReference>
<name>A0ABU3K7R7_9BACT</name>
<dbReference type="NCBIfam" id="TIGR02669">
    <property type="entry name" value="SpoIID_LytB"/>
    <property type="match status" value="1"/>
</dbReference>
<dbReference type="Pfam" id="PF08486">
    <property type="entry name" value="SpoIID"/>
    <property type="match status" value="1"/>
</dbReference>
<feature type="domain" description="Sporulation stage II protein D amidase enhancer LytB N-terminal" evidence="1">
    <location>
        <begin position="64"/>
        <end position="153"/>
    </location>
</feature>
<dbReference type="PANTHER" id="PTHR30032:SF4">
    <property type="entry name" value="AMIDASE ENHANCER"/>
    <property type="match status" value="1"/>
</dbReference>
<gene>
    <name evidence="2" type="ORF">PPG34_08585</name>
</gene>
<evidence type="ECO:0000259" key="1">
    <source>
        <dbReference type="Pfam" id="PF08486"/>
    </source>
</evidence>
<evidence type="ECO:0000313" key="2">
    <source>
        <dbReference type="EMBL" id="MDT7042407.1"/>
    </source>
</evidence>
<keyword evidence="3" id="KW-1185">Reference proteome</keyword>
<organism evidence="2 3">
    <name type="scientific">Candidatus Nitronereus thalassa</name>
    <dbReference type="NCBI Taxonomy" id="3020898"/>
    <lineage>
        <taxon>Bacteria</taxon>
        <taxon>Pseudomonadati</taxon>
        <taxon>Nitrospirota</taxon>
        <taxon>Nitrospiria</taxon>
        <taxon>Nitrospirales</taxon>
        <taxon>Nitrospiraceae</taxon>
        <taxon>Candidatus Nitronereus</taxon>
    </lineage>
</organism>
<dbReference type="InterPro" id="IPR013693">
    <property type="entry name" value="SpoIID/LytB_N"/>
</dbReference>
<dbReference type="PANTHER" id="PTHR30032">
    <property type="entry name" value="N-ACETYLMURAMOYL-L-ALANINE AMIDASE-RELATED"/>
    <property type="match status" value="1"/>
</dbReference>
<reference evidence="2 3" key="1">
    <citation type="journal article" date="2023" name="ISME J.">
        <title>Cultivation and genomic characterization of novel and ubiquitous marine nitrite-oxidizing bacteria from the Nitrospirales.</title>
        <authorList>
            <person name="Mueller A.J."/>
            <person name="Daebeler A."/>
            <person name="Herbold C.W."/>
            <person name="Kirkegaard R.H."/>
            <person name="Daims H."/>
        </authorList>
    </citation>
    <scope>NUCLEOTIDE SEQUENCE [LARGE SCALE GENOMIC DNA]</scope>
    <source>
        <strain evidence="2 3">EB</strain>
    </source>
</reference>